<proteinExistence type="evidence at protein level"/>
<dbReference type="InterPro" id="IPR024743">
    <property type="entry name" value="Dynein_HC_stalk"/>
</dbReference>
<dbReference type="FunFam" id="1.20.58.1120:FF:000001">
    <property type="entry name" value="dynein heavy chain 2, axonemal"/>
    <property type="match status" value="1"/>
</dbReference>
<dbReference type="Pfam" id="PF17852">
    <property type="entry name" value="Dynein_AAA_lid"/>
    <property type="match status" value="1"/>
</dbReference>
<dbReference type="PANTHER" id="PTHR22878:SF68">
    <property type="entry name" value="DYNEIN HEAVY CHAIN 6, AXONEMAL-LIKE"/>
    <property type="match status" value="1"/>
</dbReference>
<keyword evidence="10" id="KW-0243">Dynein</keyword>
<keyword evidence="3" id="KW-0963">Cytoplasm</keyword>
<evidence type="ECO:0000256" key="5">
    <source>
        <dbReference type="ARBA" id="ARBA00022737"/>
    </source>
</evidence>
<keyword evidence="14" id="KW-0206">Cytoskeleton</keyword>
<dbReference type="KEGG" id="cre:CHLRE_14g627576v5"/>
<evidence type="ECO:0000256" key="17">
    <source>
        <dbReference type="SAM" id="MobiDB-lite"/>
    </source>
</evidence>
<dbReference type="FunFam" id="1.20.920.30:FF:000007">
    <property type="entry name" value="Dynein axonemal heavy chain 10"/>
    <property type="match status" value="1"/>
</dbReference>
<feature type="region of interest" description="Disordered" evidence="17">
    <location>
        <begin position="1"/>
        <end position="32"/>
    </location>
</feature>
<dbReference type="FunFam" id="3.40.50.300:FF:000362">
    <property type="entry name" value="Dynein, axonemal, heavy chain 6"/>
    <property type="match status" value="1"/>
</dbReference>
<feature type="coiled-coil region" evidence="16">
    <location>
        <begin position="340"/>
        <end position="367"/>
    </location>
</feature>
<dbReference type="Proteomes" id="UP000006906">
    <property type="component" value="Chromosome 14"/>
</dbReference>
<dbReference type="FunFam" id="1.10.8.710:FF:000004">
    <property type="entry name" value="Dynein axonemal heavy chain 6"/>
    <property type="match status" value="1"/>
</dbReference>
<keyword evidence="8" id="KW-0067">ATP-binding</keyword>
<reference evidence="19 20" key="1">
    <citation type="journal article" date="2007" name="Science">
        <title>The Chlamydomonas genome reveals the evolution of key animal and plant functions.</title>
        <authorList>
            <person name="Merchant S.S."/>
            <person name="Prochnik S.E."/>
            <person name="Vallon O."/>
            <person name="Harris E.H."/>
            <person name="Karpowicz S.J."/>
            <person name="Witman G.B."/>
            <person name="Terry A."/>
            <person name="Salamov A."/>
            <person name="Fritz-Laylin L.K."/>
            <person name="Marechal-Drouard L."/>
            <person name="Marshall W.F."/>
            <person name="Qu L.H."/>
            <person name="Nelson D.R."/>
            <person name="Sanderfoot A.A."/>
            <person name="Spalding M.H."/>
            <person name="Kapitonov V.V."/>
            <person name="Ren Q."/>
            <person name="Ferris P."/>
            <person name="Lindquist E."/>
            <person name="Shapiro H."/>
            <person name="Lucas S.M."/>
            <person name="Grimwood J."/>
            <person name="Schmutz J."/>
            <person name="Cardol P."/>
            <person name="Cerutti H."/>
            <person name="Chanfreau G."/>
            <person name="Chen C.L."/>
            <person name="Cognat V."/>
            <person name="Croft M.T."/>
            <person name="Dent R."/>
            <person name="Dutcher S."/>
            <person name="Fernandez E."/>
            <person name="Fukuzawa H."/>
            <person name="Gonzalez-Ballester D."/>
            <person name="Gonzalez-Halphen D."/>
            <person name="Hallmann A."/>
            <person name="Hanikenne M."/>
            <person name="Hippler M."/>
            <person name="Inwood W."/>
            <person name="Jabbari K."/>
            <person name="Kalanon M."/>
            <person name="Kuras R."/>
            <person name="Lefebvre P.A."/>
            <person name="Lemaire S.D."/>
            <person name="Lobanov A.V."/>
            <person name="Lohr M."/>
            <person name="Manuell A."/>
            <person name="Meier I."/>
            <person name="Mets L."/>
            <person name="Mittag M."/>
            <person name="Mittelmeier T."/>
            <person name="Moroney J.V."/>
            <person name="Moseley J."/>
            <person name="Napoli C."/>
            <person name="Nedelcu A.M."/>
            <person name="Niyogi K."/>
            <person name="Novoselov S.V."/>
            <person name="Paulsen I.T."/>
            <person name="Pazour G."/>
            <person name="Purton S."/>
            <person name="Ral J.P."/>
            <person name="Riano-Pachon D.M."/>
            <person name="Riekhof W."/>
            <person name="Rymarquis L."/>
            <person name="Schroda M."/>
            <person name="Stern D."/>
            <person name="Umen J."/>
            <person name="Willows R."/>
            <person name="Wilson N."/>
            <person name="Zimmer S.L."/>
            <person name="Allmer J."/>
            <person name="Balk J."/>
            <person name="Bisova K."/>
            <person name="Chen C.J."/>
            <person name="Elias M."/>
            <person name="Gendler K."/>
            <person name="Hauser C."/>
            <person name="Lamb M.R."/>
            <person name="Ledford H."/>
            <person name="Long J.C."/>
            <person name="Minagawa J."/>
            <person name="Page M.D."/>
            <person name="Pan J."/>
            <person name="Pootakham W."/>
            <person name="Roje S."/>
            <person name="Rose A."/>
            <person name="Stahlberg E."/>
            <person name="Terauchi A.M."/>
            <person name="Yang P."/>
            <person name="Ball S."/>
            <person name="Bowler C."/>
            <person name="Dieckmann C.L."/>
            <person name="Gladyshev V.N."/>
            <person name="Green P."/>
            <person name="Jorgensen R."/>
            <person name="Mayfield S."/>
            <person name="Mueller-Roeber B."/>
            <person name="Rajamani S."/>
            <person name="Sayre R.T."/>
            <person name="Brokstein P."/>
            <person name="Dubchak I."/>
            <person name="Goodstein D."/>
            <person name="Hornick L."/>
            <person name="Huang Y.W."/>
            <person name="Jhaveri J."/>
            <person name="Luo Y."/>
            <person name="Martinez D."/>
            <person name="Ngau W.C."/>
            <person name="Otillar B."/>
            <person name="Poliakov A."/>
            <person name="Porter A."/>
            <person name="Szajkowski L."/>
            <person name="Werner G."/>
            <person name="Zhou K."/>
            <person name="Grigoriev I.V."/>
            <person name="Rokhsar D.S."/>
            <person name="Grossman A.R."/>
        </authorList>
    </citation>
    <scope>NUCLEOTIDE SEQUENCE [LARGE SCALE GENOMIC DNA]</scope>
    <source>
        <strain evidence="20">CC-503</strain>
    </source>
</reference>
<evidence type="ECO:0000256" key="2">
    <source>
        <dbReference type="ARBA" id="ARBA00008887"/>
    </source>
</evidence>
<comment type="subcellular location">
    <subcellularLocation>
        <location evidence="1">Cytoplasm</location>
        <location evidence="1">Cytoskeleton</location>
        <location evidence="1">Flagellum axoneme</location>
    </subcellularLocation>
</comment>
<dbReference type="InterPro" id="IPR027417">
    <property type="entry name" value="P-loop_NTPase"/>
</dbReference>
<feature type="compositionally biased region" description="Low complexity" evidence="17">
    <location>
        <begin position="662"/>
        <end position="674"/>
    </location>
</feature>
<keyword evidence="12" id="KW-0969">Cilium</keyword>
<dbReference type="PDB" id="8GLV">
    <property type="method" value="EM"/>
    <property type="resolution" value="3.10 A"/>
    <property type="chains" value="Fm=1-4191"/>
</dbReference>
<keyword evidence="9" id="KW-0282">Flagellum</keyword>
<dbReference type="FunFam" id="3.20.180.20:FF:000003">
    <property type="entry name" value="Dynein heavy chain 12, axonemal"/>
    <property type="match status" value="1"/>
</dbReference>
<name>A0A2K3CYE9_CHLRE</name>
<evidence type="ECO:0000256" key="13">
    <source>
        <dbReference type="ARBA" id="ARBA00023175"/>
    </source>
</evidence>
<feature type="region of interest" description="Disordered" evidence="17">
    <location>
        <begin position="654"/>
        <end position="686"/>
    </location>
</feature>
<dbReference type="STRING" id="3055.A0A2K3CYE9"/>
<dbReference type="Gene3D" id="1.20.1270.280">
    <property type="match status" value="1"/>
</dbReference>
<dbReference type="FunFam" id="3.40.50.300:FF:000223">
    <property type="entry name" value="Dynein heavy chain 3, axonemal"/>
    <property type="match status" value="1"/>
</dbReference>
<dbReference type="Gene3D" id="1.20.920.20">
    <property type="match status" value="1"/>
</dbReference>
<dbReference type="OrthoDB" id="537704at2759"/>
<dbReference type="Gramene" id="PNW73318">
    <property type="protein sequence ID" value="PNW73318"/>
    <property type="gene ID" value="CHLRE_14g627576v5"/>
</dbReference>
<dbReference type="ExpressionAtlas" id="A0A2K3CYE9">
    <property type="expression patterns" value="baseline and differential"/>
</dbReference>
<dbReference type="GeneID" id="5718383"/>
<evidence type="ECO:0000256" key="9">
    <source>
        <dbReference type="ARBA" id="ARBA00022846"/>
    </source>
</evidence>
<dbReference type="InterPro" id="IPR043157">
    <property type="entry name" value="Dynein_AAA1S"/>
</dbReference>
<dbReference type="InterPro" id="IPR041658">
    <property type="entry name" value="AAA_lid_11"/>
</dbReference>
<dbReference type="EMBL" id="CM008975">
    <property type="protein sequence ID" value="PNW73318.1"/>
    <property type="molecule type" value="Genomic_DNA"/>
</dbReference>
<keyword evidence="13" id="KW-0505">Motor protein</keyword>
<dbReference type="Gene3D" id="1.20.140.100">
    <property type="entry name" value="Dynein heavy chain, N-terminal domain 2"/>
    <property type="match status" value="1"/>
</dbReference>
<dbReference type="InterPro" id="IPR041466">
    <property type="entry name" value="Dynein_AAA5_ext"/>
</dbReference>
<evidence type="ECO:0000256" key="16">
    <source>
        <dbReference type="SAM" id="Coils"/>
    </source>
</evidence>
<comment type="similarity">
    <text evidence="2">Belongs to the dynein heavy chain family.</text>
</comment>
<dbReference type="GO" id="GO:0045505">
    <property type="term" value="F:dynein intermediate chain binding"/>
    <property type="evidence" value="ECO:0000318"/>
    <property type="project" value="GO_Central"/>
</dbReference>
<dbReference type="Gene3D" id="1.10.8.710">
    <property type="match status" value="1"/>
</dbReference>
<feature type="coiled-coil region" evidence="16">
    <location>
        <begin position="2955"/>
        <end position="3010"/>
    </location>
</feature>
<dbReference type="GO" id="GO:0060294">
    <property type="term" value="P:cilium movement involved in cell motility"/>
    <property type="evidence" value="ECO:0000318"/>
    <property type="project" value="GO_Central"/>
</dbReference>
<dbReference type="Pfam" id="PF12777">
    <property type="entry name" value="MT"/>
    <property type="match status" value="1"/>
</dbReference>
<evidence type="ECO:0000256" key="4">
    <source>
        <dbReference type="ARBA" id="ARBA00022701"/>
    </source>
</evidence>
<dbReference type="InterPro" id="IPR024317">
    <property type="entry name" value="Dynein_heavy_chain_D4_dom"/>
</dbReference>
<dbReference type="GO" id="GO:0051959">
    <property type="term" value="F:dynein light intermediate chain binding"/>
    <property type="evidence" value="ECO:0000318"/>
    <property type="project" value="GO_Central"/>
</dbReference>
<dbReference type="Pfam" id="PF18199">
    <property type="entry name" value="Dynein_C"/>
    <property type="match status" value="1"/>
</dbReference>
<keyword evidence="7" id="KW-0970">Cilium biogenesis/degradation</keyword>
<dbReference type="InterPro" id="IPR003593">
    <property type="entry name" value="AAA+_ATPase"/>
</dbReference>
<evidence type="ECO:0000313" key="20">
    <source>
        <dbReference type="Proteomes" id="UP000006906"/>
    </source>
</evidence>
<feature type="region of interest" description="Disordered" evidence="17">
    <location>
        <begin position="82"/>
        <end position="144"/>
    </location>
</feature>
<dbReference type="InterPro" id="IPR042228">
    <property type="entry name" value="Dynein_linker_3"/>
</dbReference>
<dbReference type="Gene3D" id="1.10.8.1220">
    <property type="match status" value="1"/>
</dbReference>
<dbReference type="InterPro" id="IPR013602">
    <property type="entry name" value="Dynein_heavy_linker"/>
</dbReference>
<dbReference type="FunFam" id="3.40.50.300:FF:000063">
    <property type="entry name" value="dynein heavy chain 6, axonemal"/>
    <property type="match status" value="1"/>
</dbReference>
<evidence type="ECO:0000256" key="11">
    <source>
        <dbReference type="ARBA" id="ARBA00023054"/>
    </source>
</evidence>
<dbReference type="Gene3D" id="6.10.140.1060">
    <property type="match status" value="1"/>
</dbReference>
<evidence type="ECO:0000256" key="10">
    <source>
        <dbReference type="ARBA" id="ARBA00023017"/>
    </source>
</evidence>
<dbReference type="Gene3D" id="1.10.8.720">
    <property type="entry name" value="Region D6 of dynein motor"/>
    <property type="match status" value="1"/>
</dbReference>
<dbReference type="GO" id="GO:0030286">
    <property type="term" value="C:dynein complex"/>
    <property type="evidence" value="ECO:0000318"/>
    <property type="project" value="GO_Central"/>
</dbReference>
<dbReference type="InterPro" id="IPR041228">
    <property type="entry name" value="Dynein_C"/>
</dbReference>
<dbReference type="InterPro" id="IPR035706">
    <property type="entry name" value="AAA_9"/>
</dbReference>
<evidence type="ECO:0000259" key="18">
    <source>
        <dbReference type="SMART" id="SM00382"/>
    </source>
</evidence>
<evidence type="ECO:0000256" key="6">
    <source>
        <dbReference type="ARBA" id="ARBA00022741"/>
    </source>
</evidence>
<evidence type="ECO:0000256" key="7">
    <source>
        <dbReference type="ARBA" id="ARBA00022794"/>
    </source>
</evidence>
<gene>
    <name evidence="19" type="ORF">CHLRE_14g627576v5</name>
</gene>
<keyword evidence="15" id="KW-0966">Cell projection</keyword>
<evidence type="ECO:0000256" key="8">
    <source>
        <dbReference type="ARBA" id="ARBA00022840"/>
    </source>
</evidence>
<dbReference type="Gene3D" id="1.20.58.1120">
    <property type="match status" value="1"/>
</dbReference>
<dbReference type="Pfam" id="PF12781">
    <property type="entry name" value="AAA_9"/>
    <property type="match status" value="1"/>
</dbReference>
<organism evidence="19 20">
    <name type="scientific">Chlamydomonas reinhardtii</name>
    <name type="common">Chlamydomonas smithii</name>
    <dbReference type="NCBI Taxonomy" id="3055"/>
    <lineage>
        <taxon>Eukaryota</taxon>
        <taxon>Viridiplantae</taxon>
        <taxon>Chlorophyta</taxon>
        <taxon>core chlorophytes</taxon>
        <taxon>Chlorophyceae</taxon>
        <taxon>CS clade</taxon>
        <taxon>Chlamydomonadales</taxon>
        <taxon>Chlamydomonadaceae</taxon>
        <taxon>Chlamydomonas</taxon>
    </lineage>
</organism>
<dbReference type="Pfam" id="PF08393">
    <property type="entry name" value="DHC_N2"/>
    <property type="match status" value="1"/>
</dbReference>
<reference evidence="21" key="2">
    <citation type="journal article" date="2023" name="Nature">
        <title>Axonemal structures reveal mechanoregulatory and disease mechanisms.</title>
        <authorList>
            <person name="Walton T."/>
            <person name="Gui M."/>
            <person name="Velkova S."/>
            <person name="Fassad M.R."/>
            <person name="Hirst R.A."/>
            <person name="Haarman E."/>
            <person name="O'Callaghan C."/>
            <person name="Bottier M."/>
            <person name="Burgoyne T."/>
            <person name="Mitchison H.M."/>
            <person name="Brown A."/>
        </authorList>
    </citation>
    <scope>STRUCTURE BY ELECTRON MICROSCOPY (3.10 ANGSTROMS)</scope>
</reference>
<dbReference type="FunFam" id="3.40.50.300:FF:002141">
    <property type="entry name" value="Dynein heavy chain"/>
    <property type="match status" value="1"/>
</dbReference>
<dbReference type="FunFam" id="1.20.140.100:FF:000004">
    <property type="entry name" value="Dynein axonemal heavy chain 6"/>
    <property type="match status" value="1"/>
</dbReference>
<dbReference type="InterPro" id="IPR043160">
    <property type="entry name" value="Dynein_C_barrel"/>
</dbReference>
<dbReference type="InterPro" id="IPR035699">
    <property type="entry name" value="AAA_6"/>
</dbReference>
<dbReference type="RefSeq" id="XP_042916988.1">
    <property type="nucleotide sequence ID" value="XM_043070315.1"/>
</dbReference>
<evidence type="ECO:0000256" key="1">
    <source>
        <dbReference type="ARBA" id="ARBA00004611"/>
    </source>
</evidence>
<evidence type="ECO:0000256" key="12">
    <source>
        <dbReference type="ARBA" id="ARBA00023069"/>
    </source>
</evidence>
<evidence type="ECO:0000256" key="3">
    <source>
        <dbReference type="ARBA" id="ARBA00022490"/>
    </source>
</evidence>
<dbReference type="GO" id="GO:0005524">
    <property type="term" value="F:ATP binding"/>
    <property type="evidence" value="ECO:0007669"/>
    <property type="project" value="UniProtKB-KW"/>
</dbReference>
<keyword evidence="21" id="KW-0002">3D-structure</keyword>
<dbReference type="GO" id="GO:0005874">
    <property type="term" value="C:microtubule"/>
    <property type="evidence" value="ECO:0007669"/>
    <property type="project" value="UniProtKB-KW"/>
</dbReference>
<keyword evidence="4" id="KW-0493">Microtubule</keyword>
<dbReference type="GO" id="GO:0060271">
    <property type="term" value="P:cilium assembly"/>
    <property type="evidence" value="ECO:0007669"/>
    <property type="project" value="UniProtKB-ARBA"/>
</dbReference>
<keyword evidence="6" id="KW-0547">Nucleotide-binding</keyword>
<dbReference type="FunFam" id="1.10.8.720:FF:000001">
    <property type="entry name" value="dynein heavy chain 7, axonemal"/>
    <property type="match status" value="1"/>
</dbReference>
<dbReference type="Gene3D" id="3.20.180.20">
    <property type="entry name" value="Dynein heavy chain, N-terminal domain 2"/>
    <property type="match status" value="1"/>
</dbReference>
<dbReference type="Gene3D" id="3.10.490.20">
    <property type="match status" value="1"/>
</dbReference>
<dbReference type="SUPFAM" id="SSF52540">
    <property type="entry name" value="P-loop containing nucleoside triphosphate hydrolases"/>
    <property type="match status" value="4"/>
</dbReference>
<dbReference type="FunFam" id="1.10.287.2620:FF:000001">
    <property type="entry name" value="Cytoplasmic dynein heavy chain 1"/>
    <property type="match status" value="1"/>
</dbReference>
<dbReference type="Pfam" id="PF12775">
    <property type="entry name" value="AAA_7"/>
    <property type="match status" value="1"/>
</dbReference>
<dbReference type="InterPro" id="IPR026983">
    <property type="entry name" value="DHC"/>
</dbReference>
<protein>
    <recommendedName>
        <fullName evidence="18">AAA+ ATPase domain-containing protein</fullName>
    </recommendedName>
</protein>
<evidence type="ECO:0000256" key="15">
    <source>
        <dbReference type="ARBA" id="ARBA00023273"/>
    </source>
</evidence>
<dbReference type="FunFam" id="1.20.920.20:FF:000006">
    <property type="entry name" value="Dynein, axonemal, heavy chain 6"/>
    <property type="match status" value="1"/>
</dbReference>
<dbReference type="FunFam" id="1.10.472.130:FF:000015">
    <property type="entry name" value="Dynein heavy chain 7"/>
    <property type="match status" value="1"/>
</dbReference>
<dbReference type="Gene3D" id="1.10.287.2620">
    <property type="match status" value="1"/>
</dbReference>
<evidence type="ECO:0000313" key="19">
    <source>
        <dbReference type="EMBL" id="PNW73318.1"/>
    </source>
</evidence>
<dbReference type="SMART" id="SM00382">
    <property type="entry name" value="AAA"/>
    <property type="match status" value="3"/>
</dbReference>
<keyword evidence="11 16" id="KW-0175">Coiled coil</keyword>
<keyword evidence="5" id="KW-0677">Repeat</keyword>
<dbReference type="InParanoid" id="A0A2K3CYE9"/>
<evidence type="ECO:0007829" key="21">
    <source>
        <dbReference type="PDB" id="8GLV"/>
    </source>
</evidence>
<dbReference type="GO" id="GO:0097729">
    <property type="term" value="C:9+2 motile cilium"/>
    <property type="evidence" value="ECO:0000318"/>
    <property type="project" value="GO_Central"/>
</dbReference>
<dbReference type="FunFam" id="1.20.1270.280:FF:000030">
    <property type="entry name" value="Dynein heavy chain 7"/>
    <property type="match status" value="1"/>
</dbReference>
<accession>A0A2K3CYE9</accession>
<evidence type="ECO:0000256" key="14">
    <source>
        <dbReference type="ARBA" id="ARBA00023212"/>
    </source>
</evidence>
<feature type="domain" description="AAA+ ATPase" evidence="18">
    <location>
        <begin position="1505"/>
        <end position="1644"/>
    </location>
</feature>
<dbReference type="Gene3D" id="1.20.920.30">
    <property type="match status" value="1"/>
</dbReference>
<dbReference type="FunFam" id="1.10.8.1220:FF:000001">
    <property type="entry name" value="Dynein axonemal heavy chain 5"/>
    <property type="match status" value="1"/>
</dbReference>
<dbReference type="FunFam" id="3.10.490.20:FF:000005">
    <property type="entry name" value="Dynein axonemal heavy chain 6"/>
    <property type="match status" value="1"/>
</dbReference>
<dbReference type="InterPro" id="IPR004273">
    <property type="entry name" value="Dynein_heavy_D6_P-loop"/>
</dbReference>
<dbReference type="GO" id="GO:0008569">
    <property type="term" value="F:minus-end-directed microtubule motor activity"/>
    <property type="evidence" value="ECO:0000318"/>
    <property type="project" value="GO_Central"/>
</dbReference>
<dbReference type="Gene3D" id="3.40.50.300">
    <property type="entry name" value="P-loop containing nucleotide triphosphate hydrolases"/>
    <property type="match status" value="5"/>
</dbReference>
<keyword evidence="20" id="KW-1185">Reference proteome</keyword>
<feature type="domain" description="AAA+ ATPase" evidence="18">
    <location>
        <begin position="2136"/>
        <end position="2288"/>
    </location>
</feature>
<sequence>MASREDQQSPGGLKQALYLQPKQAPSVHAPKAAKKLAQAQAAANVSATRSLAPLEATAGVEKAQQIRSSLNALGAKKAAALETLKRTPQSPKTDVPPLDKPLQTAPALRGSARRREGEGSPPGALGGATRANGDHGPASRVPTKQELGEALPYVKLIYTLREYPNTEDFVYLRRMDRNPSEYDPYALEVVPFAVIDQRDFYTMSVRGITHYLDGTSADFATLDQWERELHLFTRLKQLKMFRLYKLWKAFRLWKRAVNQHKFGKARAALERNLFALSPVFQDPLRRFHGLCFELSHMRMQNLAPGAVYTLDEFVSEQSEHKVEVEGRLMQFHQDTFNTVLQACRDDLDKLEERLAEFNKKHDENETQRAADASKLGHINFLAKAEAEKEREQGQSDFAYTIAAARRSEQRRLLNFIRLADYMVCDTLHSVLLESLRELLAGTRPKRPVLVFFKEMDDAADAEAARAAEEAAKAAAAAAGKDGAAAGGAGGAGGAAGGASGASGAVGATAAGGAGGGGGGSDALFQLELLLADNQEDLLYDPHPEEFFEEMQRIMANYLESLCGITRLYGDGTLMGVVMGDKAGEVEPGTELQELITNENYDDLVAAVRDSVVEAFHYAEEHKACYLPYRDMVLFHSTLDIAGLAPLFKAKDEAGLRPEDSSAEAAQQQQQQQQQGGEGDAGADAEAAAAAQQAAAAAAAAAQRVTLSTFRQLMDLLAEQKAAMEALQPHRDVSIVRVAVGHFKDAVIPSPTACLEEMHAMLPALAADLFHEFMSTVQNALSRLQAPSSAVEEYVEKLQFLGEVREAEKRLDAACNEIHDLYGLVDEYDIPVSAMDRAAYATMDSTYNTLKTTMEEVEGARDDHVAKYSANLENGIEAISKEVVEIRNEAQHEMVLSDESEHDKVVAYLQQLKEAVDRLIAESSRINKYQRLFKVPETKSEDLGDTADEVGLKLNLWLGRAEWDAITDIWCATHFDSLDMAVLEDTTTRFHKMVYKMERGLPPNRLVPQFRTAVDDFRNLLPVVAALRNRALKDRHWSKIFDTIGQQLVRDGSFTLQILLDAKVQTWKEAISAISTEATQEMALEELLAKVSNKWVDLEFNVIPYKESKDVFILGGIEDIQIALEDSMVTMSTILASRFVTGIRPEVEKVERQLTLFADTLDEWVAVQKAWMYLEPIFSAVDIQRQLPVEAKAFFQVDKQLREIMRRTKDRPNALMAGTHPGVLETFQKANETLEKIQKNLEDYLETKRMAFPRFYFLSNDELLEILAQTKNVQAVQPHMGKCFDGIRRLDFGEDPKSIDIFAMISGEGERVSLGKNTKARGNVEKWLGDVESAMIANLKKLAKAGWVSYPEESRSGWVLKQPAQLVIAVSQVYWCHGVEDTLRSPDPHQSLGDYRTINVRQLADLTRLVRGDLSGLHRRIIAALITIDVHARDIVDSLYAGNVTDINDFQWQMQLRYYFENEDLIVRQVNARFLYAYEYLGAQPRLVVTPMTDRCYLTLTGALHLKLGGAPAGPAGTGKTETTKDLGKALGVNCVVFNCGDNLDYKFMGKFFSGLAQCGAWACFDEFNRIDIEVLSVVAQQLLTIQNALKAGMSSFNFEGRMIRLVPTCGVFITMNPGYAGRTELPDNLKALFRPMAMMIPDYALVAEVMLFSEGFEDSKTLSRKMVKLYKLSSEQLSQQDHYDFGMRAVKSVLVMAGSLKRANPDLSEDVVLIRAMRDSNLPKFLVDDVELFQNIISDLFPGLVVPDQDFGELEQSIRAVLGTRGLQQPASFVTKVIQLYDTMNVRFGVMLVGPTGGGKTECYRTLQGACTRLRAEVRHPSEKYQVTHTYTFNPKCIKMGELYGEYNLLTNEWSDGLGSTLIRSAVADTTPDRKWVVFDGPVDAIWIENMNTVLDDNCTLCLPNGERIKLNPTTMRMLFEVQDLAVASPATVSRCGMVYIALEELGWRPYIQTWAAQKLPAAIPQTAGAVAEAIYAMFDTYVDAGLEWVRRKGKEYIATVDNNLTTSLAYLLQSMLSPSRGFQWSAKPEEVTMALNRIFGFCYVWALGGNLVHSAKEEFDEFARDHLQTLCAFPGSGSVFDHHLDCQKRFPPEFKHWTEVVPVFSYRRDLPYFQMMVPTVDTVRFSYLLEACLDVQRSVLFTGVTGVGKSVITVAALEDLRERKHVVPYTINFSAQTQAVDTQLLIESKLEKKRKTRYGAPVNKRIVFFVDDVNMPAREKYGAQPPIELLRQFQDFKGFYDRKKLFWKDVEDTTLCAACAPPGGGRQEITPRFARHFTMLCVPPPSDAATKTILSAIFNGFLSDFPKELSSSASPIVNCSVEAYNRISEELLPTPAKSHYTFNLRDLSKVFQGLLMITPTTCQSKDTLMRLWLHESCRVFHDRLINNEDKEYFKKMLVELSGKHGLGSASYEELFGHGKYVMFGDWIKMGLDREERRYEEIGQDVSKVVAVLEEYLDEYNLSNTNALNLVFFMDAVEHITRIARILRQPRGNAMLVGVGGSGKSSLTRFAAFMGGFKTISIELTRGYGSNEFREDLKKLYRTAGIDGESVVFLFSDTQIVQEGFLEDINNMLNSGEVPGMFAQDEKDRIVADIREWVTATGGNPSKDGCYTAFVNRVRDNLHLVLAMSPVGEAFRARCRQFPSLINCTTIDWFSAWPEEALLSVSQKFLAGTDLGGDTVRDALANMCVTIHTSVSTASDRFYAELRRRYYTTPKSYLDLINLYLQLLNDKREELATAKDRLLNGLNKLNDTNALVDRMKLELAGLQPILEEKAQATSELLVKVAADQEQAEKVKKVVAAEERDVKAMQVDTQAMADSAKADLDEALPALNAAMAALKALDKNDIVEIKSFSKPPAAVQTTMEAVCVLKGEKADWDTAKRLLGDSNFMRSLEEFDKDNIPDAYIKKLQKYVEDPTYTPDLVAKVSKAARSLCMWTLAMNTYHRVAKVVEPKKMALRTAETQLAEANAKLEDKQAALREVEERVEGLRNQLANAQREQRELADQADLTRKRLERAGKLTSGLADEGVRWKATAETIGEQLIKLVGDVFLSSACIAYYGAFTGAYRQQLVSGWIAECKERGIPVSDNATLRTTLGNPVEIREWNIWGLPTDDVSVDNGILVTRGKRWPLMIDPQGQANSWIKAMEARNGLRCIKLTDGNFLRTLENSIRIGNPVLIEDVGETLDPALEPVLQKAIFKQGGRTLIRLGDSDVDYDPNFRFYVTTKMSNPHYLPEVCIKVTIINFTVTMKGLEDQLLGEVVRKERPDLEEAKDRLVLSISADKKMLGELEDKILKLLKESSGNILDDEQLINTLNHSKTTSSVISARVQEAEVTERSINEAREHYRPAATRGSILYFVVADLSLISPMYQFSLSYFAKMFSYCIDKSEKADDVPTRLHLLSDFVTRFIYNNVSRGLFEEHKLLYSFLLCTSILRHESAGPEITAPEWSFFVRGAGAAAAEPPRANPHPEWLTQAMWTALFHLEHVLPDPFVGLVENVVAAGPEWRAWCEADEPHQLPLPAGWEDRVAQKRPFCKLLLIKIFREEKLIFACAQYVSGKLGAEFTEPPPWSLDDVFPDTSCRTPIIFILSTGADPTAMLQRFAEKNGYVTGERLHMISLGQGQGPIAEMLINQAVKTGDWVCLQNCHLASSWMLRLEEKVEELSKDSSSVHPEFRLWLTSMPSKVFPVLVLQNGIKLTNEPPKGVKANVNRTYNDLTLEALAACPAKPGPFKKLLFALSFFHAVVQERRKFGPLGWNIRYEFNTSDLECSAMTLRMFLSEQENIPWPALEYVVGQINYGGRVTDDLDRRCLMSILRQYITPRVLDEAYKFTPSGLYYSPNAEGSLDDYRDYIRGLPVTEAPEVFGMHANANISFQLQETRKLVDAVLSIQPRLSGGSSGKGSDEVVSELAAELQAALPPLLTREEAALGLFDRTEAGQLNSLSVVLGQEMDRFNRLSSAMASSLVELQKAIKGLVVMSGELEAMYNSMLNNQVPEAWARYAYPSLKPLASWVKDYHARITFMRAWLQDGTPQCFWLPGFFFPQGFMTGVLQMHARKYSIPIDTLSFGFAVTRHESAEQVAAAAAAGEDEVPEDGILINGLWIDGARWDRTAQVLEESEPGVMYAPLPVIHFKPMRDYEPPATEYECPLYKTSVRAGVLSTTGQSTNFVLCVSLPIRPDTNGDFWILQGVALLCMLDD</sequence>
<dbReference type="FunFam" id="3.40.50.300:FF:003748">
    <property type="entry name" value="Dynein heavy chain 7"/>
    <property type="match status" value="1"/>
</dbReference>
<dbReference type="InterPro" id="IPR041589">
    <property type="entry name" value="DNAH3_AAA_lid_1"/>
</dbReference>
<dbReference type="InterPro" id="IPR042219">
    <property type="entry name" value="AAA_lid_11_sf"/>
</dbReference>
<dbReference type="Pfam" id="PF12774">
    <property type="entry name" value="AAA_6"/>
    <property type="match status" value="1"/>
</dbReference>
<dbReference type="Pfam" id="PF03028">
    <property type="entry name" value="Dynein_heavy"/>
    <property type="match status" value="1"/>
</dbReference>
<dbReference type="PaxDb" id="3055-EDP03714"/>
<dbReference type="PANTHER" id="PTHR22878">
    <property type="entry name" value="DYNEIN HEAVY CHAIN 6, AXONEMAL-LIKE-RELATED"/>
    <property type="match status" value="1"/>
</dbReference>
<dbReference type="EMDB" id="EMD-40220"/>
<feature type="domain" description="AAA+ ATPase" evidence="18">
    <location>
        <begin position="2490"/>
        <end position="2647"/>
    </location>
</feature>
<dbReference type="Pfam" id="PF12780">
    <property type="entry name" value="AAA_8"/>
    <property type="match status" value="1"/>
</dbReference>
<dbReference type="Pfam" id="PF17857">
    <property type="entry name" value="AAA_lid_1"/>
    <property type="match status" value="1"/>
</dbReference>
<dbReference type="Pfam" id="PF18198">
    <property type="entry name" value="AAA_lid_11"/>
    <property type="match status" value="1"/>
</dbReference>
<dbReference type="Gene3D" id="1.10.472.130">
    <property type="match status" value="1"/>
</dbReference>
<dbReference type="InterPro" id="IPR042222">
    <property type="entry name" value="Dynein_2_N"/>
</dbReference>